<protein>
    <submittedName>
        <fullName evidence="1">Uncharacterized protein</fullName>
    </submittedName>
</protein>
<gene>
    <name evidence="1" type="ORF">MDOR_10260</name>
</gene>
<name>A0A7I7VPP6_9MYCO</name>
<dbReference type="AlphaFoldDB" id="A0A7I7VPP6"/>
<proteinExistence type="predicted"/>
<sequence>MITARELAAECEVPVSEVLTLLTDLRELTLTPDSGVRNEAADAERY</sequence>
<organism evidence="1 2">
    <name type="scientific">Mycolicibacterium doricum</name>
    <dbReference type="NCBI Taxonomy" id="126673"/>
    <lineage>
        <taxon>Bacteria</taxon>
        <taxon>Bacillati</taxon>
        <taxon>Actinomycetota</taxon>
        <taxon>Actinomycetes</taxon>
        <taxon>Mycobacteriales</taxon>
        <taxon>Mycobacteriaceae</taxon>
        <taxon>Mycolicibacterium</taxon>
    </lineage>
</organism>
<accession>A0A7I7VPP6</accession>
<evidence type="ECO:0000313" key="2">
    <source>
        <dbReference type="Proteomes" id="UP000467201"/>
    </source>
</evidence>
<dbReference type="Proteomes" id="UP000467201">
    <property type="component" value="Chromosome"/>
</dbReference>
<reference evidence="1 2" key="1">
    <citation type="journal article" date="2019" name="Emerg. Microbes Infect.">
        <title>Comprehensive subspecies identification of 175 nontuberculous mycobacteria species based on 7547 genomic profiles.</title>
        <authorList>
            <person name="Matsumoto Y."/>
            <person name="Kinjo T."/>
            <person name="Motooka D."/>
            <person name="Nabeya D."/>
            <person name="Jung N."/>
            <person name="Uechi K."/>
            <person name="Horii T."/>
            <person name="Iida T."/>
            <person name="Fujita J."/>
            <person name="Nakamura S."/>
        </authorList>
    </citation>
    <scope>NUCLEOTIDE SEQUENCE [LARGE SCALE GENOMIC DNA]</scope>
    <source>
        <strain evidence="1 2">JCM 12405</strain>
    </source>
</reference>
<dbReference type="KEGG" id="mdr:MDOR_10260"/>
<evidence type="ECO:0000313" key="1">
    <source>
        <dbReference type="EMBL" id="BBZ06857.1"/>
    </source>
</evidence>
<dbReference type="EMBL" id="AP022605">
    <property type="protein sequence ID" value="BBZ06857.1"/>
    <property type="molecule type" value="Genomic_DNA"/>
</dbReference>